<dbReference type="AlphaFoldDB" id="A0A182EX67"/>
<organism evidence="3">
    <name type="scientific">Onchocerca ochengi</name>
    <name type="common">Filarial nematode worm</name>
    <dbReference type="NCBI Taxonomy" id="42157"/>
    <lineage>
        <taxon>Eukaryota</taxon>
        <taxon>Metazoa</taxon>
        <taxon>Ecdysozoa</taxon>
        <taxon>Nematoda</taxon>
        <taxon>Chromadorea</taxon>
        <taxon>Rhabditida</taxon>
        <taxon>Spirurina</taxon>
        <taxon>Spiruromorpha</taxon>
        <taxon>Filarioidea</taxon>
        <taxon>Onchocercidae</taxon>
        <taxon>Onchocerca</taxon>
    </lineage>
</organism>
<evidence type="ECO:0000313" key="2">
    <source>
        <dbReference type="Proteomes" id="UP000271087"/>
    </source>
</evidence>
<dbReference type="WBParaSite" id="nOo.2.0.1.t12766-RA">
    <property type="protein sequence ID" value="nOo.2.0.1.t12766-RA"/>
    <property type="gene ID" value="nOo.2.0.1.g12766"/>
</dbReference>
<evidence type="ECO:0000313" key="1">
    <source>
        <dbReference type="EMBL" id="VDM99973.1"/>
    </source>
</evidence>
<dbReference type="STRING" id="42157.A0A182EX67"/>
<name>A0A182EX67_ONCOC</name>
<gene>
    <name evidence="1" type="ORF">NOO_LOCUS12766</name>
</gene>
<evidence type="ECO:0000313" key="3">
    <source>
        <dbReference type="WBParaSite" id="nOo.2.0.1.t12766-RA"/>
    </source>
</evidence>
<dbReference type="OrthoDB" id="8006012at2759"/>
<keyword evidence="2" id="KW-1185">Reference proteome</keyword>
<protein>
    <submittedName>
        <fullName evidence="3">Integrase_H2C2 domain-containing protein</fullName>
    </submittedName>
</protein>
<sequence>MGSICRKAPLLAHDSAHLLARELDSRWHNQIERRWRSNIGGLIVKYYHEKSFHASVHYTRTKMREQYWIPHGRVYIKKILRKICKGCAMCVVSPFGQPDSAPYPTARVTATRRFETFGVNFFGPIIIMENHAKTKRW</sequence>
<reference evidence="3" key="1">
    <citation type="submission" date="2016-06" db="UniProtKB">
        <authorList>
            <consortium name="WormBaseParasite"/>
        </authorList>
    </citation>
    <scope>IDENTIFICATION</scope>
</reference>
<dbReference type="EMBL" id="UYRW01011934">
    <property type="protein sequence ID" value="VDM99973.1"/>
    <property type="molecule type" value="Genomic_DNA"/>
</dbReference>
<accession>A0A182EX67</accession>
<dbReference type="Proteomes" id="UP000271087">
    <property type="component" value="Unassembled WGS sequence"/>
</dbReference>
<proteinExistence type="predicted"/>
<dbReference type="PANTHER" id="PTHR47331">
    <property type="entry name" value="PHD-TYPE DOMAIN-CONTAINING PROTEIN"/>
    <property type="match status" value="1"/>
</dbReference>
<reference evidence="1 2" key="2">
    <citation type="submission" date="2018-08" db="EMBL/GenBank/DDBJ databases">
        <authorList>
            <person name="Laetsch R D."/>
            <person name="Stevens L."/>
            <person name="Kumar S."/>
            <person name="Blaxter L. M."/>
        </authorList>
    </citation>
    <scope>NUCLEOTIDE SEQUENCE [LARGE SCALE GENOMIC DNA]</scope>
</reference>